<dbReference type="PROSITE" id="PS00080">
    <property type="entry name" value="MULTICOPPER_OXIDASE2"/>
    <property type="match status" value="1"/>
</dbReference>
<organism evidence="10 11">
    <name type="scientific">Byssothecium circinans</name>
    <dbReference type="NCBI Taxonomy" id="147558"/>
    <lineage>
        <taxon>Eukaryota</taxon>
        <taxon>Fungi</taxon>
        <taxon>Dikarya</taxon>
        <taxon>Ascomycota</taxon>
        <taxon>Pezizomycotina</taxon>
        <taxon>Dothideomycetes</taxon>
        <taxon>Pleosporomycetidae</taxon>
        <taxon>Pleosporales</taxon>
        <taxon>Massarineae</taxon>
        <taxon>Massarinaceae</taxon>
        <taxon>Byssothecium</taxon>
    </lineage>
</organism>
<dbReference type="FunFam" id="2.60.40.420:FF:000071">
    <property type="entry name" value="Conidial pigment biosynthesis oxidase Abr1/brown 1"/>
    <property type="match status" value="1"/>
</dbReference>
<dbReference type="InterPro" id="IPR011707">
    <property type="entry name" value="Cu-oxidase-like_N"/>
</dbReference>
<evidence type="ECO:0000313" key="11">
    <source>
        <dbReference type="Proteomes" id="UP000800035"/>
    </source>
</evidence>
<dbReference type="Pfam" id="PF00394">
    <property type="entry name" value="Cu-oxidase"/>
    <property type="match status" value="1"/>
</dbReference>
<feature type="domain" description="Plastocyanin-like" evidence="9">
    <location>
        <begin position="124"/>
        <end position="237"/>
    </location>
</feature>
<evidence type="ECO:0000259" key="7">
    <source>
        <dbReference type="Pfam" id="PF00394"/>
    </source>
</evidence>
<feature type="transmembrane region" description="Helical" evidence="6">
    <location>
        <begin position="59"/>
        <end position="81"/>
    </location>
</feature>
<dbReference type="GO" id="GO:0005507">
    <property type="term" value="F:copper ion binding"/>
    <property type="evidence" value="ECO:0007669"/>
    <property type="project" value="InterPro"/>
</dbReference>
<proteinExistence type="inferred from homology"/>
<evidence type="ECO:0000259" key="8">
    <source>
        <dbReference type="Pfam" id="PF07731"/>
    </source>
</evidence>
<dbReference type="OrthoDB" id="2121828at2759"/>
<dbReference type="GO" id="GO:0016491">
    <property type="term" value="F:oxidoreductase activity"/>
    <property type="evidence" value="ECO:0007669"/>
    <property type="project" value="UniProtKB-KW"/>
</dbReference>
<dbReference type="InterPro" id="IPR011706">
    <property type="entry name" value="Cu-oxidase_C"/>
</dbReference>
<comment type="similarity">
    <text evidence="1">Belongs to the multicopper oxidase family.</text>
</comment>
<feature type="compositionally biased region" description="Basic and acidic residues" evidence="5">
    <location>
        <begin position="26"/>
        <end position="36"/>
    </location>
</feature>
<keyword evidence="3" id="KW-0560">Oxidoreductase</keyword>
<evidence type="ECO:0000256" key="2">
    <source>
        <dbReference type="ARBA" id="ARBA00022723"/>
    </source>
</evidence>
<dbReference type="CDD" id="cd13910">
    <property type="entry name" value="CuRO_3_MCO_like_4"/>
    <property type="match status" value="1"/>
</dbReference>
<protein>
    <submittedName>
        <fullName evidence="10">Multicopper oxidase</fullName>
    </submittedName>
</protein>
<dbReference type="PANTHER" id="PTHR11709">
    <property type="entry name" value="MULTI-COPPER OXIDASE"/>
    <property type="match status" value="1"/>
</dbReference>
<dbReference type="SUPFAM" id="SSF49503">
    <property type="entry name" value="Cupredoxins"/>
    <property type="match status" value="3"/>
</dbReference>
<feature type="region of interest" description="Disordered" evidence="5">
    <location>
        <begin position="1"/>
        <end position="36"/>
    </location>
</feature>
<gene>
    <name evidence="10" type="ORF">CC80DRAFT_530055</name>
</gene>
<dbReference type="Pfam" id="PF07731">
    <property type="entry name" value="Cu-oxidase_2"/>
    <property type="match status" value="1"/>
</dbReference>
<dbReference type="PROSITE" id="PS00079">
    <property type="entry name" value="MULTICOPPER_OXIDASE1"/>
    <property type="match status" value="1"/>
</dbReference>
<dbReference type="AlphaFoldDB" id="A0A6A5THF0"/>
<evidence type="ECO:0000256" key="1">
    <source>
        <dbReference type="ARBA" id="ARBA00010609"/>
    </source>
</evidence>
<dbReference type="InterPro" id="IPR033138">
    <property type="entry name" value="Cu_oxidase_CS"/>
</dbReference>
<feature type="domain" description="Plastocyanin-like" evidence="7">
    <location>
        <begin position="252"/>
        <end position="394"/>
    </location>
</feature>
<name>A0A6A5THF0_9PLEO</name>
<keyword evidence="6" id="KW-0472">Membrane</keyword>
<accession>A0A6A5THF0</accession>
<dbReference type="InterPro" id="IPR002355">
    <property type="entry name" value="Cu_oxidase_Cu_BS"/>
</dbReference>
<sequence length="669" mass="75769">MPRGETYALREREDELQEEEQLGLLNKEERDEDHSFGEDDLVDLELEDGRTTRQRKKNWFKILVISVPVVWLLGSIIHVLWVPRKANTVAASGAQLRAEEDYILDPRWDFDARPTTREYYWTIAEHELNPDGVYRPMILINAKFPGPLIECNEGDEIVVHVRNEATNATSIHWHGLFQNGTNYMDGTVGVTQCPIAPGYSFTYRFNVTGQTGTYWYHSHMSMQASDGLVGPIVIHARGGEEKVLQKVPYKEDRVVLVSDHYYDLSSALLWQYLKPGNENDEPVPQAAVINGRGMRNCSQLPNRNCSTADRSNALFNLSSEHNTRLRFINVGVFAEFQVQIDEHEVQLTEVDGVDVHPQSIHRLNINPAQRYSIILTPPTPNKGSYWLRARMITHCFAYEEPELSPEVRGTIHYTTQLPPSPPQSKDWPEPITVACNDLNTSALVPVHAIRAPSHPSAVLYLRTSFQTHDWRLSRGFLNASSYRANLTHPTLSTFTRGIQASSEKHLYSLSHPYGLNTYLFNATTSLVYQTTGIRTLDILLQNFDDGNHPFHLHGHTFWVLASGTGYPPAHLARGEPTGLSLENPLRRDTASLEPYGWLLLRFVADNPGVWAFHCHVGWHSEAGLSMQFLERSEVLAKQRVPREVERLCGVEGGERGKAPDDAGWVGVWD</sequence>
<keyword evidence="6" id="KW-1133">Transmembrane helix</keyword>
<evidence type="ECO:0000313" key="10">
    <source>
        <dbReference type="EMBL" id="KAF1948337.1"/>
    </source>
</evidence>
<keyword evidence="6" id="KW-0812">Transmembrane</keyword>
<reference evidence="10" key="1">
    <citation type="journal article" date="2020" name="Stud. Mycol.">
        <title>101 Dothideomycetes genomes: a test case for predicting lifestyles and emergence of pathogens.</title>
        <authorList>
            <person name="Haridas S."/>
            <person name="Albert R."/>
            <person name="Binder M."/>
            <person name="Bloem J."/>
            <person name="Labutti K."/>
            <person name="Salamov A."/>
            <person name="Andreopoulos B."/>
            <person name="Baker S."/>
            <person name="Barry K."/>
            <person name="Bills G."/>
            <person name="Bluhm B."/>
            <person name="Cannon C."/>
            <person name="Castanera R."/>
            <person name="Culley D."/>
            <person name="Daum C."/>
            <person name="Ezra D."/>
            <person name="Gonzalez J."/>
            <person name="Henrissat B."/>
            <person name="Kuo A."/>
            <person name="Liang C."/>
            <person name="Lipzen A."/>
            <person name="Lutzoni F."/>
            <person name="Magnuson J."/>
            <person name="Mondo S."/>
            <person name="Nolan M."/>
            <person name="Ohm R."/>
            <person name="Pangilinan J."/>
            <person name="Park H.-J."/>
            <person name="Ramirez L."/>
            <person name="Alfaro M."/>
            <person name="Sun H."/>
            <person name="Tritt A."/>
            <person name="Yoshinaga Y."/>
            <person name="Zwiers L.-H."/>
            <person name="Turgeon B."/>
            <person name="Goodwin S."/>
            <person name="Spatafora J."/>
            <person name="Crous P."/>
            <person name="Grigoriev I."/>
        </authorList>
    </citation>
    <scope>NUCLEOTIDE SEQUENCE</scope>
    <source>
        <strain evidence="10">CBS 675.92</strain>
    </source>
</reference>
<evidence type="ECO:0000256" key="5">
    <source>
        <dbReference type="SAM" id="MobiDB-lite"/>
    </source>
</evidence>
<dbReference type="Proteomes" id="UP000800035">
    <property type="component" value="Unassembled WGS sequence"/>
</dbReference>
<evidence type="ECO:0000256" key="3">
    <source>
        <dbReference type="ARBA" id="ARBA00023002"/>
    </source>
</evidence>
<evidence type="ECO:0000256" key="6">
    <source>
        <dbReference type="SAM" id="Phobius"/>
    </source>
</evidence>
<keyword evidence="11" id="KW-1185">Reference proteome</keyword>
<evidence type="ECO:0000259" key="9">
    <source>
        <dbReference type="Pfam" id="PF07732"/>
    </source>
</evidence>
<dbReference type="CDD" id="cd13857">
    <property type="entry name" value="CuRO_1_Diphenol_Ox"/>
    <property type="match status" value="1"/>
</dbReference>
<dbReference type="Gene3D" id="2.60.40.420">
    <property type="entry name" value="Cupredoxins - blue copper proteins"/>
    <property type="match status" value="3"/>
</dbReference>
<dbReference type="PANTHER" id="PTHR11709:SF414">
    <property type="entry name" value="ADR239WP"/>
    <property type="match status" value="1"/>
</dbReference>
<evidence type="ECO:0000256" key="4">
    <source>
        <dbReference type="ARBA" id="ARBA00023008"/>
    </source>
</evidence>
<dbReference type="Pfam" id="PF07732">
    <property type="entry name" value="Cu-oxidase_3"/>
    <property type="match status" value="1"/>
</dbReference>
<dbReference type="EMBL" id="ML977062">
    <property type="protein sequence ID" value="KAF1948337.1"/>
    <property type="molecule type" value="Genomic_DNA"/>
</dbReference>
<keyword evidence="2" id="KW-0479">Metal-binding</keyword>
<dbReference type="InterPro" id="IPR045087">
    <property type="entry name" value="Cu-oxidase_fam"/>
</dbReference>
<feature type="domain" description="Plastocyanin-like" evidence="8">
    <location>
        <begin position="486"/>
        <end position="632"/>
    </location>
</feature>
<dbReference type="InterPro" id="IPR008972">
    <property type="entry name" value="Cupredoxin"/>
</dbReference>
<dbReference type="InterPro" id="IPR001117">
    <property type="entry name" value="Cu-oxidase_2nd"/>
</dbReference>
<keyword evidence="4" id="KW-0186">Copper</keyword>